<feature type="compositionally biased region" description="Pro residues" evidence="1">
    <location>
        <begin position="64"/>
        <end position="77"/>
    </location>
</feature>
<dbReference type="Proteomes" id="UP000729402">
    <property type="component" value="Unassembled WGS sequence"/>
</dbReference>
<organism evidence="3 4">
    <name type="scientific">Zizania palustris</name>
    <name type="common">Northern wild rice</name>
    <dbReference type="NCBI Taxonomy" id="103762"/>
    <lineage>
        <taxon>Eukaryota</taxon>
        <taxon>Viridiplantae</taxon>
        <taxon>Streptophyta</taxon>
        <taxon>Embryophyta</taxon>
        <taxon>Tracheophyta</taxon>
        <taxon>Spermatophyta</taxon>
        <taxon>Magnoliopsida</taxon>
        <taxon>Liliopsida</taxon>
        <taxon>Poales</taxon>
        <taxon>Poaceae</taxon>
        <taxon>BOP clade</taxon>
        <taxon>Oryzoideae</taxon>
        <taxon>Oryzeae</taxon>
        <taxon>Zizaniinae</taxon>
        <taxon>Zizania</taxon>
    </lineage>
</organism>
<reference evidence="3" key="2">
    <citation type="submission" date="2021-02" db="EMBL/GenBank/DDBJ databases">
        <authorList>
            <person name="Kimball J.A."/>
            <person name="Haas M.W."/>
            <person name="Macchietto M."/>
            <person name="Kono T."/>
            <person name="Duquette J."/>
            <person name="Shao M."/>
        </authorList>
    </citation>
    <scope>NUCLEOTIDE SEQUENCE</scope>
    <source>
        <tissue evidence="3">Fresh leaf tissue</tissue>
    </source>
</reference>
<evidence type="ECO:0000313" key="4">
    <source>
        <dbReference type="Proteomes" id="UP000729402"/>
    </source>
</evidence>
<protein>
    <submittedName>
        <fullName evidence="3">Uncharacterized protein</fullName>
    </submittedName>
</protein>
<dbReference type="AlphaFoldDB" id="A0A8J5RER9"/>
<evidence type="ECO:0000256" key="2">
    <source>
        <dbReference type="SAM" id="SignalP"/>
    </source>
</evidence>
<dbReference type="EMBL" id="JAAALK010000288">
    <property type="protein sequence ID" value="KAG8052271.1"/>
    <property type="molecule type" value="Genomic_DNA"/>
</dbReference>
<feature type="region of interest" description="Disordered" evidence="1">
    <location>
        <begin position="40"/>
        <end position="82"/>
    </location>
</feature>
<comment type="caution">
    <text evidence="3">The sequence shown here is derived from an EMBL/GenBank/DDBJ whole genome shotgun (WGS) entry which is preliminary data.</text>
</comment>
<feature type="signal peptide" evidence="2">
    <location>
        <begin position="1"/>
        <end position="20"/>
    </location>
</feature>
<keyword evidence="2" id="KW-0732">Signal</keyword>
<keyword evidence="4" id="KW-1185">Reference proteome</keyword>
<feature type="chain" id="PRO_5035307786" evidence="2">
    <location>
        <begin position="21"/>
        <end position="98"/>
    </location>
</feature>
<evidence type="ECO:0000256" key="1">
    <source>
        <dbReference type="SAM" id="MobiDB-lite"/>
    </source>
</evidence>
<proteinExistence type="predicted"/>
<sequence length="98" mass="10095">MLLLAATAALPAASAPPASAHRLHPPATAIARLALPASTSLAPPASTHRPPCPASLLPSTALPFRPPPTSPYRPPPIDRLAPPMMRLPAAMESIEGYL</sequence>
<evidence type="ECO:0000313" key="3">
    <source>
        <dbReference type="EMBL" id="KAG8052271.1"/>
    </source>
</evidence>
<gene>
    <name evidence="3" type="ORF">GUJ93_ZPchr0001g32109</name>
</gene>
<name>A0A8J5RER9_ZIZPA</name>
<accession>A0A8J5RER9</accession>
<reference evidence="3" key="1">
    <citation type="journal article" date="2021" name="bioRxiv">
        <title>Whole Genome Assembly and Annotation of Northern Wild Rice, Zizania palustris L., Supports a Whole Genome Duplication in the Zizania Genus.</title>
        <authorList>
            <person name="Haas M."/>
            <person name="Kono T."/>
            <person name="Macchietto M."/>
            <person name="Millas R."/>
            <person name="McGilp L."/>
            <person name="Shao M."/>
            <person name="Duquette J."/>
            <person name="Hirsch C.N."/>
            <person name="Kimball J."/>
        </authorList>
    </citation>
    <scope>NUCLEOTIDE SEQUENCE</scope>
    <source>
        <tissue evidence="3">Fresh leaf tissue</tissue>
    </source>
</reference>